<accession>A0A7X2L5M2</accession>
<dbReference type="GO" id="GO:0005524">
    <property type="term" value="F:ATP binding"/>
    <property type="evidence" value="ECO:0007669"/>
    <property type="project" value="InterPro"/>
</dbReference>
<dbReference type="GO" id="GO:0016887">
    <property type="term" value="F:ATP hydrolysis activity"/>
    <property type="evidence" value="ECO:0007669"/>
    <property type="project" value="InterPro"/>
</dbReference>
<organism evidence="3 4">
    <name type="scientific">Paenibacillus monticola</name>
    <dbReference type="NCBI Taxonomy" id="2666075"/>
    <lineage>
        <taxon>Bacteria</taxon>
        <taxon>Bacillati</taxon>
        <taxon>Bacillota</taxon>
        <taxon>Bacilli</taxon>
        <taxon>Bacillales</taxon>
        <taxon>Paenibacillaceae</taxon>
        <taxon>Paenibacillus</taxon>
    </lineage>
</organism>
<keyword evidence="4" id="KW-1185">Reference proteome</keyword>
<feature type="domain" description="ATPase AAA-type core" evidence="2">
    <location>
        <begin position="175"/>
        <end position="300"/>
    </location>
</feature>
<dbReference type="Proteomes" id="UP000463051">
    <property type="component" value="Unassembled WGS sequence"/>
</dbReference>
<dbReference type="InterPro" id="IPR003959">
    <property type="entry name" value="ATPase_AAA_core"/>
</dbReference>
<dbReference type="InterPro" id="IPR027417">
    <property type="entry name" value="P-loop_NTPase"/>
</dbReference>
<dbReference type="RefSeq" id="WP_154122349.1">
    <property type="nucleotide sequence ID" value="NZ_WJXB01000016.1"/>
</dbReference>
<evidence type="ECO:0000259" key="1">
    <source>
        <dbReference type="Pfam" id="PF13175"/>
    </source>
</evidence>
<proteinExistence type="predicted"/>
<dbReference type="PANTHER" id="PTHR43581:SF2">
    <property type="entry name" value="EXCINUCLEASE ATPASE SUBUNIT"/>
    <property type="match status" value="1"/>
</dbReference>
<dbReference type="SUPFAM" id="SSF52540">
    <property type="entry name" value="P-loop containing nucleoside triphosphate hydrolases"/>
    <property type="match status" value="1"/>
</dbReference>
<feature type="domain" description="Endonuclease GajA/Old nuclease/RecF-like AAA" evidence="1">
    <location>
        <begin position="1"/>
        <end position="46"/>
    </location>
</feature>
<comment type="caution">
    <text evidence="3">The sequence shown here is derived from an EMBL/GenBank/DDBJ whole genome shotgun (WGS) entry which is preliminary data.</text>
</comment>
<dbReference type="InterPro" id="IPR051396">
    <property type="entry name" value="Bact_Antivir_Def_Nuclease"/>
</dbReference>
<dbReference type="PANTHER" id="PTHR43581">
    <property type="entry name" value="ATP/GTP PHOSPHATASE"/>
    <property type="match status" value="1"/>
</dbReference>
<reference evidence="3 4" key="1">
    <citation type="submission" date="2019-11" db="EMBL/GenBank/DDBJ databases">
        <title>Paenibacillus monticola sp. nov., a novel PGPR strain isolated from mountain sample in China.</title>
        <authorList>
            <person name="Zhao Q."/>
            <person name="Li H.-P."/>
            <person name="Zhang J.-L."/>
        </authorList>
    </citation>
    <scope>NUCLEOTIDE SEQUENCE [LARGE SCALE GENOMIC DNA]</scope>
    <source>
        <strain evidence="3 4">LC-T2</strain>
    </source>
</reference>
<protein>
    <submittedName>
        <fullName evidence="3">AAA family ATPase</fullName>
    </submittedName>
</protein>
<dbReference type="AlphaFoldDB" id="A0A7X2L5M2"/>
<dbReference type="EMBL" id="WJXB01000016">
    <property type="protein sequence ID" value="MRN56856.1"/>
    <property type="molecule type" value="Genomic_DNA"/>
</dbReference>
<evidence type="ECO:0000259" key="2">
    <source>
        <dbReference type="Pfam" id="PF13304"/>
    </source>
</evidence>
<dbReference type="Gene3D" id="3.40.50.300">
    <property type="entry name" value="P-loop containing nucleotide triphosphate hydrolases"/>
    <property type="match status" value="2"/>
</dbReference>
<name>A0A7X2L5M2_9BACL</name>
<dbReference type="Pfam" id="PF13304">
    <property type="entry name" value="AAA_21"/>
    <property type="match status" value="1"/>
</dbReference>
<gene>
    <name evidence="3" type="ORF">GJB61_28300</name>
</gene>
<evidence type="ECO:0000313" key="3">
    <source>
        <dbReference type="EMBL" id="MRN56856.1"/>
    </source>
</evidence>
<sequence length="563" mass="63208">MLENIEIKRFKHLDNIDISLGSMNLFVGSNNAGKSSVLQAIQFAISAAQTTTLEPNYRWDNNILSTSVAPTQLVYTPLRDVSALAPGGILKEARDQAISVTFVEENGESTNVIVGKGRNKNLTVRITGQSLGERLQNIETPYSIYVPGLAGIPATEEYKTPGIIRKAAAKGDANNVFRNILWLLKQDDQNWGRFMSDLTRIFPNLKLDVKFNPERDESINAIAKYGTQDLPIDGVGTGVLQAVQILSYVNLYRPKMLILDEPDSHLHPNNQRRLAKVLLELAEERDVQILLSTHSRHLIDELSDYSKMHWIREGKIVLEDNYDNVNVLMDIGALDKGDRLLQGNIKYVFLTEDSETEGVRALLESSGFNLDDVDIWSYKGCSKVEIALVLNSFIRKHAPATKVILHRDRDYLSDLEIENFKRTIENDDIHCFITEGTDIESHFLNAEHINQIYPNITVSNAEEIISSSTEEVQAKTIEKFINSRTTLEIRRVGGKDINAGKISAEAHALYSAEKTRYRHGKKVLGCVKTKLHPLVGGKVNILIPTHFVKNEFLNGLLEHTEVN</sequence>
<dbReference type="Pfam" id="PF13175">
    <property type="entry name" value="AAA_15"/>
    <property type="match status" value="1"/>
</dbReference>
<evidence type="ECO:0000313" key="4">
    <source>
        <dbReference type="Proteomes" id="UP000463051"/>
    </source>
</evidence>
<dbReference type="InterPro" id="IPR041685">
    <property type="entry name" value="AAA_GajA/Old/RecF-like"/>
</dbReference>